<comment type="similarity">
    <text evidence="4">Belongs to the alkB family.</text>
</comment>
<dbReference type="Gene3D" id="2.60.120.590">
    <property type="entry name" value="Alpha-ketoglutarate-dependent dioxygenase AlkB-like"/>
    <property type="match status" value="1"/>
</dbReference>
<dbReference type="PANTHER" id="PTHR13069">
    <property type="entry name" value="ALKYLATED DNA REPAIR PROTEIN ALKB HOMOLOG 8"/>
    <property type="match status" value="1"/>
</dbReference>
<dbReference type="GO" id="GO:0008757">
    <property type="term" value="F:S-adenosylmethionine-dependent methyltransferase activity"/>
    <property type="evidence" value="ECO:0007669"/>
    <property type="project" value="InterPro"/>
</dbReference>
<evidence type="ECO:0000256" key="7">
    <source>
        <dbReference type="ARBA" id="ARBA00022603"/>
    </source>
</evidence>
<accession>A0A8C7FXL6</accession>
<sequence>MESCCENVKAVRRSKEEKKLLRKQIKASHTLLKHEGISTVSQPTKSLVVANGGLGNGVSREQLQDVLGEVGEVEILVMPPHKPYALVTYRSEVSAQRGHALNGRQLQRGDQIVTLYLSYVNTVDSELWGCVDLPPGLVLVEEFVSPEEEALLLDAIDWTSHDEDVTVQKVLKHRRVKHFGYEFRYDNNNVDKDKPLPGGLPQVCVPVLERCVRDRHTEVMPDQLTVNQYQSGQGIPPHVDTHSAFEDLILSLSLGAKTVMDFRHPEGRSVAVVLPRRSLLVMKGESRYLWTHGITPRKFDVVPACDPKSPAAVTSDLSNHSNLTLSRRGTRTSLTFRKVRRTPCDCGELFYLFIADGIDGSLCVPLPVLTRLSRSLFCAGYPSACDSQQPPAPPSPPFLPRSQTDACRLEAEFVHRVYEEIACHFSSTRHSPWPRVCHFLSSLEPGSILADVGCGNGKYLGVNPDVIAVGCDRSSALVQICSERGFQAFVSDALNVPLRSDTCDACISIAVIHHLSTQKRRQAVVEELARLLRPGGRALIYVWAVEQEYNKQKSKYLKETRQQGPTGDNTAQDLSGIATDAHNTAQDLSAIATDAHNTAQDLSGIATDCTKVHRETESPAKLSVHTNRTAFNSQDLLVPWHLKGGRRGGCNQGRGGDEQGEQGSKNTLDPPTEAQAPAPSPVFHRYYHVFQKGELEELCVRVRGVAIQRSYHDQGNWCVILKKTGDR</sequence>
<reference evidence="22" key="2">
    <citation type="submission" date="2025-09" db="UniProtKB">
        <authorList>
            <consortium name="Ensembl"/>
        </authorList>
    </citation>
    <scope>IDENTIFICATION</scope>
</reference>
<comment type="subcellular location">
    <subcellularLocation>
        <location evidence="3">Cytoplasm</location>
    </subcellularLocation>
    <subcellularLocation>
        <location evidence="2">Nucleus</location>
    </subcellularLocation>
</comment>
<gene>
    <name evidence="22" type="primary">ALKBH8</name>
    <name evidence="22" type="synonym">alkbh8</name>
</gene>
<dbReference type="InterPro" id="IPR000504">
    <property type="entry name" value="RRM_dom"/>
</dbReference>
<evidence type="ECO:0000256" key="18">
    <source>
        <dbReference type="ARBA" id="ARBA00049786"/>
    </source>
</evidence>
<evidence type="ECO:0000256" key="10">
    <source>
        <dbReference type="ARBA" id="ARBA00022723"/>
    </source>
</evidence>
<feature type="region of interest" description="Disordered" evidence="20">
    <location>
        <begin position="647"/>
        <end position="679"/>
    </location>
</feature>
<keyword evidence="10" id="KW-0479">Metal-binding</keyword>
<dbReference type="PANTHER" id="PTHR13069:SF21">
    <property type="entry name" value="ALKYLATED DNA REPAIR PROTEIN ALKB HOMOLOG 8"/>
    <property type="match status" value="1"/>
</dbReference>
<dbReference type="Pfam" id="PF13532">
    <property type="entry name" value="2OG-FeII_Oxy_2"/>
    <property type="match status" value="1"/>
</dbReference>
<dbReference type="GO" id="GO:0005737">
    <property type="term" value="C:cytoplasm"/>
    <property type="evidence" value="ECO:0007669"/>
    <property type="project" value="UniProtKB-SubCell"/>
</dbReference>
<evidence type="ECO:0000256" key="4">
    <source>
        <dbReference type="ARBA" id="ARBA00007879"/>
    </source>
</evidence>
<dbReference type="GO" id="GO:0046872">
    <property type="term" value="F:metal ion binding"/>
    <property type="evidence" value="ECO:0007669"/>
    <property type="project" value="UniProtKB-KW"/>
</dbReference>
<evidence type="ECO:0000256" key="15">
    <source>
        <dbReference type="ARBA" id="ARBA00023268"/>
    </source>
</evidence>
<organism evidence="22 23">
    <name type="scientific">Oncorhynchus kisutch</name>
    <name type="common">Coho salmon</name>
    <name type="synonym">Salmo kisutch</name>
    <dbReference type="NCBI Taxonomy" id="8019"/>
    <lineage>
        <taxon>Eukaryota</taxon>
        <taxon>Metazoa</taxon>
        <taxon>Chordata</taxon>
        <taxon>Craniata</taxon>
        <taxon>Vertebrata</taxon>
        <taxon>Euteleostomi</taxon>
        <taxon>Actinopterygii</taxon>
        <taxon>Neopterygii</taxon>
        <taxon>Teleostei</taxon>
        <taxon>Protacanthopterygii</taxon>
        <taxon>Salmoniformes</taxon>
        <taxon>Salmonidae</taxon>
        <taxon>Salmoninae</taxon>
        <taxon>Oncorhynchus</taxon>
    </lineage>
</organism>
<dbReference type="InterPro" id="IPR037151">
    <property type="entry name" value="AlkB-like_sf"/>
</dbReference>
<dbReference type="InterPro" id="IPR005123">
    <property type="entry name" value="Oxoglu/Fe-dep_dioxygenase_dom"/>
</dbReference>
<feature type="domain" description="Fe2OG dioxygenase" evidence="21">
    <location>
        <begin position="220"/>
        <end position="340"/>
    </location>
</feature>
<dbReference type="InterPro" id="IPR034256">
    <property type="entry name" value="ALKBH8_RRM"/>
</dbReference>
<evidence type="ECO:0000256" key="11">
    <source>
        <dbReference type="ARBA" id="ARBA00022833"/>
    </source>
</evidence>
<dbReference type="Ensembl" id="ENSOKIT00005036552.1">
    <property type="protein sequence ID" value="ENSOKIP00005034644.1"/>
    <property type="gene ID" value="ENSOKIG00005014791.1"/>
</dbReference>
<dbReference type="Gene3D" id="3.30.70.330">
    <property type="match status" value="1"/>
</dbReference>
<keyword evidence="15" id="KW-0511">Multifunctional enzyme</keyword>
<evidence type="ECO:0000313" key="22">
    <source>
        <dbReference type="Ensembl" id="ENSOKIP00005034644.1"/>
    </source>
</evidence>
<dbReference type="InterPro" id="IPR027450">
    <property type="entry name" value="AlkB-like"/>
</dbReference>
<dbReference type="GO" id="GO:0016706">
    <property type="term" value="F:2-oxoglutarate-dependent dioxygenase activity"/>
    <property type="evidence" value="ECO:0007669"/>
    <property type="project" value="InterPro"/>
</dbReference>
<evidence type="ECO:0000256" key="3">
    <source>
        <dbReference type="ARBA" id="ARBA00004496"/>
    </source>
</evidence>
<evidence type="ECO:0000256" key="16">
    <source>
        <dbReference type="ARBA" id="ARBA00034996"/>
    </source>
</evidence>
<dbReference type="CDD" id="cd02440">
    <property type="entry name" value="AdoMet_MTases"/>
    <property type="match status" value="1"/>
</dbReference>
<keyword evidence="11" id="KW-0862">Zinc</keyword>
<dbReference type="Pfam" id="PF08241">
    <property type="entry name" value="Methyltransf_11"/>
    <property type="match status" value="1"/>
</dbReference>
<keyword evidence="23" id="KW-1185">Reference proteome</keyword>
<comment type="cofactor">
    <cofactor evidence="1">
        <name>Fe(2+)</name>
        <dbReference type="ChEBI" id="CHEBI:29033"/>
    </cofactor>
</comment>
<dbReference type="GO" id="GO:0002098">
    <property type="term" value="P:tRNA wobble uridine modification"/>
    <property type="evidence" value="ECO:0007669"/>
    <property type="project" value="TreeGrafter"/>
</dbReference>
<protein>
    <recommendedName>
        <fullName evidence="5">tRNA (carboxymethyluridine(34)-5-O)-methyltransferase</fullName>
        <ecNumber evidence="5">2.1.1.229</ecNumber>
    </recommendedName>
    <alternativeName>
        <fullName evidence="18">Alkylated DNA repair protein alkB homolog 8</fullName>
    </alternativeName>
    <alternativeName>
        <fullName evidence="19">S-adenosyl-L-methionine-dependent tRNA methyltransferase ALKBH8</fullName>
    </alternativeName>
</protein>
<evidence type="ECO:0000256" key="13">
    <source>
        <dbReference type="ARBA" id="ARBA00023004"/>
    </source>
</evidence>
<evidence type="ECO:0000256" key="2">
    <source>
        <dbReference type="ARBA" id="ARBA00004123"/>
    </source>
</evidence>
<dbReference type="InterPro" id="IPR013216">
    <property type="entry name" value="Methyltransf_11"/>
</dbReference>
<comment type="catalytic activity">
    <reaction evidence="16">
        <text>5-(carboxymethyl)uridine(34) in tRNA + S-adenosyl-L-methionine = 5-(2-methoxy-2-oxoethyl)uridine(34) in tRNA + S-adenosyl-L-homocysteine</text>
        <dbReference type="Rhea" id="RHEA:43208"/>
        <dbReference type="Rhea" id="RHEA-COMP:10407"/>
        <dbReference type="Rhea" id="RHEA-COMP:10408"/>
        <dbReference type="ChEBI" id="CHEBI:57856"/>
        <dbReference type="ChEBI" id="CHEBI:59789"/>
        <dbReference type="ChEBI" id="CHEBI:74851"/>
        <dbReference type="ChEBI" id="CHEBI:74882"/>
        <dbReference type="EC" id="2.1.1.229"/>
    </reaction>
</comment>
<evidence type="ECO:0000256" key="12">
    <source>
        <dbReference type="ARBA" id="ARBA00022884"/>
    </source>
</evidence>
<dbReference type="SUPFAM" id="SSF51197">
    <property type="entry name" value="Clavaminate synthase-like"/>
    <property type="match status" value="1"/>
</dbReference>
<dbReference type="InterPro" id="IPR035979">
    <property type="entry name" value="RBD_domain_sf"/>
</dbReference>
<dbReference type="AlphaFoldDB" id="A0A8C7FXL6"/>
<keyword evidence="8" id="KW-0808">Transferase</keyword>
<dbReference type="InterPro" id="IPR051422">
    <property type="entry name" value="AlkB_tRNA_MeTrf/Diox"/>
</dbReference>
<keyword evidence="9" id="KW-0949">S-adenosyl-L-methionine</keyword>
<reference evidence="22" key="1">
    <citation type="submission" date="2025-08" db="UniProtKB">
        <authorList>
            <consortium name="Ensembl"/>
        </authorList>
    </citation>
    <scope>IDENTIFICATION</scope>
</reference>
<dbReference type="InterPro" id="IPR015095">
    <property type="entry name" value="AlkB_hom8_N"/>
</dbReference>
<keyword evidence="6" id="KW-0963">Cytoplasm</keyword>
<dbReference type="FunFam" id="2.60.120.590:FF:000012">
    <property type="entry name" value="AlkB homolog 8, tRNA methyltransferase"/>
    <property type="match status" value="1"/>
</dbReference>
<dbReference type="Gene3D" id="3.40.50.150">
    <property type="entry name" value="Vaccinia Virus protein VP39"/>
    <property type="match status" value="1"/>
</dbReference>
<evidence type="ECO:0000256" key="19">
    <source>
        <dbReference type="ARBA" id="ARBA00049802"/>
    </source>
</evidence>
<evidence type="ECO:0000256" key="14">
    <source>
        <dbReference type="ARBA" id="ARBA00023242"/>
    </source>
</evidence>
<dbReference type="GO" id="GO:0005634">
    <property type="term" value="C:nucleus"/>
    <property type="evidence" value="ECO:0007669"/>
    <property type="project" value="UniProtKB-SubCell"/>
</dbReference>
<comment type="function">
    <text evidence="17">Catalyzes the methylation of 5-carboxymethyl uridine to 5-methylcarboxymethyl uridine at the wobble position of the anticodon loop in tRNA via its methyltransferase domain. Catalyzes the last step in the formation of 5-methylcarboxymethyl uridine at the wobble position of the anticodon loop in target tRNA. Has a preference for tRNA(Arg) and tRNA(Glu), and does not bind tRNA(Lys). Binds tRNA and catalyzes the iron and alpha-ketoglutarate dependent hydroxylation of 5-methylcarboxymethyl uridine at the wobble position of the anticodon loop in tRNA via its dioxygenase domain, giving rise to 5-(S)-methoxycarbonylhydroxymethyluridine; has a preference for tRNA(Gly). Required for normal survival after DNA damage. May inhibit apoptosis and promote cell survival and angiogenesis.</text>
</comment>
<evidence type="ECO:0000256" key="6">
    <source>
        <dbReference type="ARBA" id="ARBA00022490"/>
    </source>
</evidence>
<dbReference type="GO" id="GO:0000049">
    <property type="term" value="F:tRNA binding"/>
    <property type="evidence" value="ECO:0007669"/>
    <property type="project" value="TreeGrafter"/>
</dbReference>
<evidence type="ECO:0000256" key="8">
    <source>
        <dbReference type="ARBA" id="ARBA00022679"/>
    </source>
</evidence>
<dbReference type="InterPro" id="IPR029063">
    <property type="entry name" value="SAM-dependent_MTases_sf"/>
</dbReference>
<dbReference type="GO" id="GO:0106335">
    <property type="term" value="F:tRNA (5-carboxymethyluridine(34)-5-O)-methyltransferase activity"/>
    <property type="evidence" value="ECO:0007669"/>
    <property type="project" value="UniProtKB-EC"/>
</dbReference>
<evidence type="ECO:0000259" key="21">
    <source>
        <dbReference type="PROSITE" id="PS51471"/>
    </source>
</evidence>
<dbReference type="CDD" id="cd12431">
    <property type="entry name" value="RRM_ALKBH8"/>
    <property type="match status" value="1"/>
</dbReference>
<evidence type="ECO:0000256" key="9">
    <source>
        <dbReference type="ARBA" id="ARBA00022691"/>
    </source>
</evidence>
<dbReference type="EC" id="2.1.1.229" evidence="5"/>
<evidence type="ECO:0000256" key="5">
    <source>
        <dbReference type="ARBA" id="ARBA00012808"/>
    </source>
</evidence>
<dbReference type="GeneTree" id="ENSGT00940000158563"/>
<evidence type="ECO:0000256" key="1">
    <source>
        <dbReference type="ARBA" id="ARBA00001954"/>
    </source>
</evidence>
<dbReference type="InterPro" id="IPR012677">
    <property type="entry name" value="Nucleotide-bd_a/b_plait_sf"/>
</dbReference>
<proteinExistence type="inferred from homology"/>
<keyword evidence="7" id="KW-0489">Methyltransferase</keyword>
<dbReference type="Pfam" id="PF00076">
    <property type="entry name" value="RRM_1"/>
    <property type="match status" value="1"/>
</dbReference>
<dbReference type="Pfam" id="PF09004">
    <property type="entry name" value="ALKBH8_N"/>
    <property type="match status" value="1"/>
</dbReference>
<dbReference type="SUPFAM" id="SSF54928">
    <property type="entry name" value="RNA-binding domain, RBD"/>
    <property type="match status" value="1"/>
</dbReference>
<keyword evidence="14" id="KW-0539">Nucleus</keyword>
<dbReference type="Proteomes" id="UP000694557">
    <property type="component" value="Unassembled WGS sequence"/>
</dbReference>
<name>A0A8C7FXL6_ONCKI</name>
<evidence type="ECO:0000256" key="17">
    <source>
        <dbReference type="ARBA" id="ARBA00045506"/>
    </source>
</evidence>
<dbReference type="GO" id="GO:0030488">
    <property type="term" value="P:tRNA methylation"/>
    <property type="evidence" value="ECO:0007669"/>
    <property type="project" value="TreeGrafter"/>
</dbReference>
<keyword evidence="13" id="KW-0408">Iron</keyword>
<evidence type="ECO:0000256" key="20">
    <source>
        <dbReference type="SAM" id="MobiDB-lite"/>
    </source>
</evidence>
<evidence type="ECO:0000313" key="23">
    <source>
        <dbReference type="Proteomes" id="UP000694557"/>
    </source>
</evidence>
<dbReference type="PROSITE" id="PS51471">
    <property type="entry name" value="FE2OG_OXY"/>
    <property type="match status" value="1"/>
</dbReference>
<dbReference type="SUPFAM" id="SSF53335">
    <property type="entry name" value="S-adenosyl-L-methionine-dependent methyltransferases"/>
    <property type="match status" value="1"/>
</dbReference>
<keyword evidence="12" id="KW-0694">RNA-binding</keyword>